<proteinExistence type="predicted"/>
<comment type="caution">
    <text evidence="1">The sequence shown here is derived from an EMBL/GenBank/DDBJ whole genome shotgun (WGS) entry which is preliminary data.</text>
</comment>
<evidence type="ECO:0000313" key="2">
    <source>
        <dbReference type="Proteomes" id="UP001549164"/>
    </source>
</evidence>
<dbReference type="Gene3D" id="1.10.357.10">
    <property type="entry name" value="Tetracycline Repressor, domain 2"/>
    <property type="match status" value="1"/>
</dbReference>
<dbReference type="Proteomes" id="UP001549164">
    <property type="component" value="Unassembled WGS sequence"/>
</dbReference>
<dbReference type="SUPFAM" id="SSF48498">
    <property type="entry name" value="Tetracyclin repressor-like, C-terminal domain"/>
    <property type="match status" value="1"/>
</dbReference>
<dbReference type="SUPFAM" id="SSF46689">
    <property type="entry name" value="Homeodomain-like"/>
    <property type="match status" value="1"/>
</dbReference>
<organism evidence="1 2">
    <name type="scientific">Martelella mangrovi</name>
    <dbReference type="NCBI Taxonomy" id="1397477"/>
    <lineage>
        <taxon>Bacteria</taxon>
        <taxon>Pseudomonadati</taxon>
        <taxon>Pseudomonadota</taxon>
        <taxon>Alphaproteobacteria</taxon>
        <taxon>Hyphomicrobiales</taxon>
        <taxon>Aurantimonadaceae</taxon>
        <taxon>Martelella</taxon>
    </lineage>
</organism>
<dbReference type="RefSeq" id="WP_354433267.1">
    <property type="nucleotide sequence ID" value="NZ_JBEPLY010000002.1"/>
</dbReference>
<reference evidence="1 2" key="1">
    <citation type="submission" date="2024-06" db="EMBL/GenBank/DDBJ databases">
        <title>Genomic Encyclopedia of Type Strains, Phase IV (KMG-IV): sequencing the most valuable type-strain genomes for metagenomic binning, comparative biology and taxonomic classification.</title>
        <authorList>
            <person name="Goeker M."/>
        </authorList>
    </citation>
    <scope>NUCLEOTIDE SEQUENCE [LARGE SCALE GENOMIC DNA]</scope>
    <source>
        <strain evidence="1 2">DSM 28102</strain>
    </source>
</reference>
<protein>
    <submittedName>
        <fullName evidence="1">AcrR family transcriptional regulator</fullName>
    </submittedName>
</protein>
<gene>
    <name evidence="1" type="ORF">ABID12_000898</name>
</gene>
<dbReference type="InterPro" id="IPR036271">
    <property type="entry name" value="Tet_transcr_reg_TetR-rel_C_sf"/>
</dbReference>
<dbReference type="InterPro" id="IPR009057">
    <property type="entry name" value="Homeodomain-like_sf"/>
</dbReference>
<sequence>MAKGATAKGKSRAVGRPARISRDDIAEAALIIGLNDVKMKTVGERLGVDHSSLYRHVRGRGDIIFAAIDRAVVRLDWERDSPDWREYLKFRAEAVWALCRANPGLAAALQAMETIPPAVVAGYARICHRLEEHGFAREDAILVVDSIMDMTVDSASRWEQLLENDGTAADRMLNSMDTGGDGENARYGALMKELMSGDPEEWWQRKLSLLIEGAAALLVRNR</sequence>
<keyword evidence="2" id="KW-1185">Reference proteome</keyword>
<dbReference type="EMBL" id="JBEPLY010000002">
    <property type="protein sequence ID" value="MET3598971.1"/>
    <property type="molecule type" value="Genomic_DNA"/>
</dbReference>
<name>A0ABV2I7S1_9HYPH</name>
<evidence type="ECO:0000313" key="1">
    <source>
        <dbReference type="EMBL" id="MET3598971.1"/>
    </source>
</evidence>
<accession>A0ABV2I7S1</accession>